<proteinExistence type="inferred from homology"/>
<dbReference type="EMBL" id="CM001167">
    <property type="protein sequence ID" value="EGJ72094.1"/>
    <property type="molecule type" value="Genomic_DNA"/>
</dbReference>
<dbReference type="HOGENOM" id="CLU_059697_0_0_10"/>
<dbReference type="Pfam" id="PF08842">
    <property type="entry name" value="Mfa2"/>
    <property type="match status" value="1"/>
</dbReference>
<evidence type="ECO:0008006" key="10">
    <source>
        <dbReference type="Google" id="ProtNLM"/>
    </source>
</evidence>
<keyword evidence="9" id="KW-1185">Reference proteome</keyword>
<dbReference type="PROSITE" id="PS51257">
    <property type="entry name" value="PROKAR_LIPOPROTEIN"/>
    <property type="match status" value="1"/>
</dbReference>
<evidence type="ECO:0000313" key="8">
    <source>
        <dbReference type="EMBL" id="EGJ72094.1"/>
    </source>
</evidence>
<evidence type="ECO:0000256" key="3">
    <source>
        <dbReference type="ARBA" id="ARBA00022729"/>
    </source>
</evidence>
<dbReference type="STRING" id="679937.Bcop_1912"/>
<dbReference type="Gene3D" id="2.60.40.2100">
    <property type="match status" value="1"/>
</dbReference>
<protein>
    <recommendedName>
        <fullName evidence="10">Lipoprotein</fullName>
    </recommendedName>
</protein>
<dbReference type="eggNOG" id="ENOG502ZAEH">
    <property type="taxonomic scope" value="Bacteria"/>
</dbReference>
<dbReference type="AlphaFoldDB" id="F3ZS73"/>
<comment type="similarity">
    <text evidence="2">Belongs to the bacteroidetes fimbrillin superfamily. FimB/Mfa2 family.</text>
</comment>
<evidence type="ECO:0000256" key="5">
    <source>
        <dbReference type="ARBA" id="ARBA00023139"/>
    </source>
</evidence>
<keyword evidence="4" id="KW-0472">Membrane</keyword>
<evidence type="ECO:0000256" key="6">
    <source>
        <dbReference type="ARBA" id="ARBA00023237"/>
    </source>
</evidence>
<sequence>MNSYKKIKEVALLCIVGASILLSSCIKEDFDDCNYQLRLLYDYNMDYVDLFSKQASRVNLFVFDDEGVFIKEIEKPVSNQLSAFYMDVDVPFNRSYNFLAWSGLYDEYYTLNQKMKAGVTHIDDVELSLTELNNEILSKELPPLWFGRIQDKVGSLGSGVMPLTKNTNKIRIAMRILPTVETDLKLVKEKFNFYIQSSNTSYNSTNQVLSEKPFKYAPYYAENDEKGFIVELNTLRLMANRENLLVITDPETDEVRFTMDLNEYLDDLRFLSNNKLSLQEFMDREDEYAMIFFFGGKDDMFSSLSVEINGWLVRKQDVNE</sequence>
<gene>
    <name evidence="8" type="ORF">Bcop_1912</name>
</gene>
<evidence type="ECO:0000256" key="7">
    <source>
        <dbReference type="ARBA" id="ARBA00023288"/>
    </source>
</evidence>
<accession>F3ZS73</accession>
<keyword evidence="6" id="KW-0998">Cell outer membrane</keyword>
<dbReference type="GO" id="GO:0009279">
    <property type="term" value="C:cell outer membrane"/>
    <property type="evidence" value="ECO:0007669"/>
    <property type="project" value="UniProtKB-SubCell"/>
</dbReference>
<name>F3ZS73_9BACE</name>
<evidence type="ECO:0000256" key="2">
    <source>
        <dbReference type="ARBA" id="ARBA00007248"/>
    </source>
</evidence>
<keyword evidence="7" id="KW-0449">Lipoprotein</keyword>
<dbReference type="Proteomes" id="UP000018439">
    <property type="component" value="Chromosome"/>
</dbReference>
<reference evidence="8 9" key="1">
    <citation type="journal article" date="2011" name="Stand. Genomic Sci.">
        <title>Non-contiguous finished genome sequence of Bacteroides coprosuis type strain (PC139).</title>
        <authorList>
            <person name="Land M."/>
            <person name="Held B."/>
            <person name="Gronow S."/>
            <person name="Abt B."/>
            <person name="Lucas S."/>
            <person name="Del Rio T.G."/>
            <person name="Nolan M."/>
            <person name="Tice H."/>
            <person name="Cheng J.F."/>
            <person name="Pitluck S."/>
            <person name="Liolios K."/>
            <person name="Pagani I."/>
            <person name="Ivanova N."/>
            <person name="Mavromatis K."/>
            <person name="Mikhailova N."/>
            <person name="Pati A."/>
            <person name="Tapia R."/>
            <person name="Han C."/>
            <person name="Goodwin L."/>
            <person name="Chen A."/>
            <person name="Palaniappan K."/>
            <person name="Hauser L."/>
            <person name="Brambilla E.M."/>
            <person name="Rohde M."/>
            <person name="Goker M."/>
            <person name="Detter J.C."/>
            <person name="Woyke T."/>
            <person name="Bristow J."/>
            <person name="Eisen J.A."/>
            <person name="Markowitz V."/>
            <person name="Hugenholtz P."/>
            <person name="Kyrpides N.C."/>
            <person name="Klenk H.P."/>
            <person name="Lapidus A."/>
        </authorList>
    </citation>
    <scope>NUCLEOTIDE SEQUENCE</scope>
    <source>
        <strain evidence="8 9">DSM 18011</strain>
    </source>
</reference>
<evidence type="ECO:0000313" key="9">
    <source>
        <dbReference type="Proteomes" id="UP000018439"/>
    </source>
</evidence>
<keyword evidence="5" id="KW-0564">Palmitate</keyword>
<keyword evidence="3" id="KW-0732">Signal</keyword>
<dbReference type="Gene3D" id="2.60.40.2090">
    <property type="match status" value="1"/>
</dbReference>
<evidence type="ECO:0000256" key="1">
    <source>
        <dbReference type="ARBA" id="ARBA00004442"/>
    </source>
</evidence>
<organism evidence="8 9">
    <name type="scientific">Bacteroides coprosuis DSM 18011</name>
    <dbReference type="NCBI Taxonomy" id="679937"/>
    <lineage>
        <taxon>Bacteria</taxon>
        <taxon>Pseudomonadati</taxon>
        <taxon>Bacteroidota</taxon>
        <taxon>Bacteroidia</taxon>
        <taxon>Bacteroidales</taxon>
        <taxon>Bacteroidaceae</taxon>
        <taxon>Bacteroides</taxon>
    </lineage>
</organism>
<comment type="subcellular location">
    <subcellularLocation>
        <location evidence="1">Cell outer membrane</location>
    </subcellularLocation>
</comment>
<dbReference type="InterPro" id="IPR014941">
    <property type="entry name" value="FimB/Mfa2/Mfa3"/>
</dbReference>
<evidence type="ECO:0000256" key="4">
    <source>
        <dbReference type="ARBA" id="ARBA00023136"/>
    </source>
</evidence>